<feature type="compositionally biased region" description="Basic and acidic residues" evidence="2">
    <location>
        <begin position="13"/>
        <end position="27"/>
    </location>
</feature>
<feature type="compositionally biased region" description="Polar residues" evidence="2">
    <location>
        <begin position="259"/>
        <end position="269"/>
    </location>
</feature>
<evidence type="ECO:0000256" key="2">
    <source>
        <dbReference type="SAM" id="MobiDB-lite"/>
    </source>
</evidence>
<feature type="domain" description="RING-type" evidence="3">
    <location>
        <begin position="484"/>
        <end position="523"/>
    </location>
</feature>
<evidence type="ECO:0000259" key="3">
    <source>
        <dbReference type="PROSITE" id="PS50089"/>
    </source>
</evidence>
<reference evidence="4" key="1">
    <citation type="submission" date="2021-11" db="EMBL/GenBank/DDBJ databases">
        <authorList>
            <person name="Herlambang A."/>
            <person name="Guo Y."/>
            <person name="Takashima Y."/>
            <person name="Nishizawa T."/>
        </authorList>
    </citation>
    <scope>NUCLEOTIDE SEQUENCE</scope>
    <source>
        <strain evidence="4">E1425</strain>
    </source>
</reference>
<dbReference type="GO" id="GO:0061630">
    <property type="term" value="F:ubiquitin protein ligase activity"/>
    <property type="evidence" value="ECO:0007669"/>
    <property type="project" value="TreeGrafter"/>
</dbReference>
<proteinExistence type="predicted"/>
<keyword evidence="1" id="KW-0863">Zinc-finger</keyword>
<dbReference type="Gene3D" id="3.30.160.60">
    <property type="entry name" value="Classic Zinc Finger"/>
    <property type="match status" value="1"/>
</dbReference>
<feature type="compositionally biased region" description="Polar residues" evidence="2">
    <location>
        <begin position="1"/>
        <end position="12"/>
    </location>
</feature>
<dbReference type="InterPro" id="IPR052443">
    <property type="entry name" value="E3_ubiq-ligase_RNF220-like"/>
</dbReference>
<dbReference type="GO" id="GO:0008270">
    <property type="term" value="F:zinc ion binding"/>
    <property type="evidence" value="ECO:0007669"/>
    <property type="project" value="UniProtKB-KW"/>
</dbReference>
<dbReference type="PROSITE" id="PS50089">
    <property type="entry name" value="ZF_RING_2"/>
    <property type="match status" value="1"/>
</dbReference>
<accession>A0A9P3LXX8</accession>
<dbReference type="Proteomes" id="UP000827284">
    <property type="component" value="Unassembled WGS sequence"/>
</dbReference>
<dbReference type="CDD" id="cd16563">
    <property type="entry name" value="RING-HC_RNF220"/>
    <property type="match status" value="1"/>
</dbReference>
<keyword evidence="1" id="KW-0479">Metal-binding</keyword>
<dbReference type="InterPro" id="IPR040178">
    <property type="entry name" value="RNF220_RING"/>
</dbReference>
<gene>
    <name evidence="4" type="ORF">EMPS_06648</name>
</gene>
<keyword evidence="5" id="KW-1185">Reference proteome</keyword>
<feature type="region of interest" description="Disordered" evidence="2">
    <location>
        <begin position="373"/>
        <end position="444"/>
    </location>
</feature>
<protein>
    <recommendedName>
        <fullName evidence="3">RING-type domain-containing protein</fullName>
    </recommendedName>
</protein>
<dbReference type="GO" id="GO:0016567">
    <property type="term" value="P:protein ubiquitination"/>
    <property type="evidence" value="ECO:0007669"/>
    <property type="project" value="TreeGrafter"/>
</dbReference>
<dbReference type="EMBL" id="BQFW01000008">
    <property type="protein sequence ID" value="GJJ74290.1"/>
    <property type="molecule type" value="Genomic_DNA"/>
</dbReference>
<feature type="compositionally biased region" description="Basic and acidic residues" evidence="2">
    <location>
        <begin position="37"/>
        <end position="50"/>
    </location>
</feature>
<dbReference type="InterPro" id="IPR013083">
    <property type="entry name" value="Znf_RING/FYVE/PHD"/>
</dbReference>
<dbReference type="Gene3D" id="3.30.40.10">
    <property type="entry name" value="Zinc/RING finger domain, C3HC4 (zinc finger)"/>
    <property type="match status" value="1"/>
</dbReference>
<comment type="caution">
    <text evidence="4">The sequence shown here is derived from an EMBL/GenBank/DDBJ whole genome shotgun (WGS) entry which is preliminary data.</text>
</comment>
<evidence type="ECO:0000313" key="5">
    <source>
        <dbReference type="Proteomes" id="UP000827284"/>
    </source>
</evidence>
<name>A0A9P3LXX8_9FUNG</name>
<keyword evidence="1" id="KW-0862">Zinc</keyword>
<evidence type="ECO:0000313" key="4">
    <source>
        <dbReference type="EMBL" id="GJJ74290.1"/>
    </source>
</evidence>
<feature type="compositionally biased region" description="Polar residues" evidence="2">
    <location>
        <begin position="88"/>
        <end position="101"/>
    </location>
</feature>
<dbReference type="Pfam" id="PF15926">
    <property type="entry name" value="RNF220"/>
    <property type="match status" value="1"/>
</dbReference>
<dbReference type="OrthoDB" id="6270329at2759"/>
<dbReference type="AlphaFoldDB" id="A0A9P3LXX8"/>
<dbReference type="InterPro" id="IPR001841">
    <property type="entry name" value="Znf_RING"/>
</dbReference>
<feature type="region of interest" description="Disordered" evidence="2">
    <location>
        <begin position="248"/>
        <end position="288"/>
    </location>
</feature>
<feature type="compositionally biased region" description="Basic and acidic residues" evidence="2">
    <location>
        <begin position="71"/>
        <end position="82"/>
    </location>
</feature>
<organism evidence="4 5">
    <name type="scientific">Entomortierella parvispora</name>
    <dbReference type="NCBI Taxonomy" id="205924"/>
    <lineage>
        <taxon>Eukaryota</taxon>
        <taxon>Fungi</taxon>
        <taxon>Fungi incertae sedis</taxon>
        <taxon>Mucoromycota</taxon>
        <taxon>Mortierellomycotina</taxon>
        <taxon>Mortierellomycetes</taxon>
        <taxon>Mortierellales</taxon>
        <taxon>Mortierellaceae</taxon>
        <taxon>Entomortierella</taxon>
    </lineage>
</organism>
<evidence type="ECO:0000256" key="1">
    <source>
        <dbReference type="PROSITE-ProRule" id="PRU00175"/>
    </source>
</evidence>
<dbReference type="SUPFAM" id="SSF57850">
    <property type="entry name" value="RING/U-box"/>
    <property type="match status" value="1"/>
</dbReference>
<reference evidence="4" key="2">
    <citation type="journal article" date="2022" name="Microbiol. Resour. Announc.">
        <title>Whole-Genome Sequence of Entomortierella parvispora E1425, a Mucoromycotan Fungus Associated with Burkholderiaceae-Related Endosymbiotic Bacteria.</title>
        <authorList>
            <person name="Herlambang A."/>
            <person name="Guo Y."/>
            <person name="Takashima Y."/>
            <person name="Narisawa K."/>
            <person name="Ohta H."/>
            <person name="Nishizawa T."/>
        </authorList>
    </citation>
    <scope>NUCLEOTIDE SEQUENCE</scope>
    <source>
        <strain evidence="4">E1425</strain>
    </source>
</reference>
<sequence length="536" mass="58486">MRSPSPSYSSRLEQQHAHEELIPRTDSPRAVSGSSPKVDRDLLLNDKTMDMDMDTDTDTDSETEGRRKRKVTPDRTLRHGSELAEQAIDNNNQSEPRTPTEGNPAKRTRRNPSVRCPICHEVVAPGQYQQHYRMELAQIESSSSHESSRGKRGAAIAATKFITKGKQRTSGADVDKRNLVRDIQKRRTARQTNKDIASSGSNNLDLGLVGALGGDAIGHDYSPATCFICNERLYGSLDDINSHIDSCLTNPQPGHGPSAASSGANTPVSASGGDGHSGRSSVATTPSTHAVDSFEEYTWAGQTRVRATALFEGGMGSLGSGSRTVQEDIDDDLDIEEDEEDEYGGAQFTERDVVLNEEIDPDADELREIVIASSSAVQRPPSPPPRRKLAVSGSSNAAKMDKEVDIEDMGDDPGDVDDTEVDEDAEIDLEGDDDDMDEEDETESDRVNAMITSAFASGDTKLVIDALRAKIKHLESANKNSPTCLICLDPYTVPLTSIVCWHVHCEACWMKTLGSKKLCPQCQKITLPKDLRRIYL</sequence>
<dbReference type="InterPro" id="IPR031824">
    <property type="entry name" value="RNF220_mid"/>
</dbReference>
<feature type="compositionally biased region" description="Polar residues" evidence="2">
    <location>
        <begin position="278"/>
        <end position="288"/>
    </location>
</feature>
<dbReference type="Pfam" id="PF13923">
    <property type="entry name" value="zf-C3HC4_2"/>
    <property type="match status" value="1"/>
</dbReference>
<feature type="compositionally biased region" description="Acidic residues" evidence="2">
    <location>
        <begin position="404"/>
        <end position="443"/>
    </location>
</feature>
<dbReference type="PANTHER" id="PTHR13459">
    <property type="entry name" value="E3 UBIQUITIN-PROTEIN LIGASE RNF220 ISOFORM X1"/>
    <property type="match status" value="1"/>
</dbReference>
<dbReference type="PANTHER" id="PTHR13459:SF1">
    <property type="entry name" value="E3 UBIQUITIN-PROTEIN LIGASE RNF220 ISOFORM X1"/>
    <property type="match status" value="1"/>
</dbReference>
<feature type="compositionally biased region" description="Acidic residues" evidence="2">
    <location>
        <begin position="51"/>
        <end position="62"/>
    </location>
</feature>
<feature type="region of interest" description="Disordered" evidence="2">
    <location>
        <begin position="1"/>
        <end position="112"/>
    </location>
</feature>